<reference evidence="1" key="1">
    <citation type="submission" date="2021-06" db="EMBL/GenBank/DDBJ databases">
        <authorList>
            <person name="Kallberg Y."/>
            <person name="Tangrot J."/>
            <person name="Rosling A."/>
        </authorList>
    </citation>
    <scope>NUCLEOTIDE SEQUENCE</scope>
    <source>
        <strain evidence="1">AU212A</strain>
    </source>
</reference>
<accession>A0ACA9MHK9</accession>
<dbReference type="Proteomes" id="UP000789860">
    <property type="component" value="Unassembled WGS sequence"/>
</dbReference>
<name>A0ACA9MHK9_9GLOM</name>
<evidence type="ECO:0000313" key="1">
    <source>
        <dbReference type="EMBL" id="CAG8592068.1"/>
    </source>
</evidence>
<comment type="caution">
    <text evidence="1">The sequence shown here is derived from an EMBL/GenBank/DDBJ whole genome shotgun (WGS) entry which is preliminary data.</text>
</comment>
<keyword evidence="2" id="KW-1185">Reference proteome</keyword>
<protein>
    <submittedName>
        <fullName evidence="1">1248_t:CDS:1</fullName>
    </submittedName>
</protein>
<evidence type="ECO:0000313" key="2">
    <source>
        <dbReference type="Proteomes" id="UP000789860"/>
    </source>
</evidence>
<proteinExistence type="predicted"/>
<feature type="non-terminal residue" evidence="1">
    <location>
        <position position="1"/>
    </location>
</feature>
<organism evidence="1 2">
    <name type="scientific">Scutellospora calospora</name>
    <dbReference type="NCBI Taxonomy" id="85575"/>
    <lineage>
        <taxon>Eukaryota</taxon>
        <taxon>Fungi</taxon>
        <taxon>Fungi incertae sedis</taxon>
        <taxon>Mucoromycota</taxon>
        <taxon>Glomeromycotina</taxon>
        <taxon>Glomeromycetes</taxon>
        <taxon>Diversisporales</taxon>
        <taxon>Gigasporaceae</taxon>
        <taxon>Scutellospora</taxon>
    </lineage>
</organism>
<sequence length="96" mass="11056">FYPQNMIKEFGLLPFKKGDMILATRKFYMVEYLNEKEPNNLLKFPALISIIAMVQEPPNINGEDAFMTVNYVYVKTISFSGHQKMLVNMDSSSKVP</sequence>
<gene>
    <name evidence="1" type="ORF">SCALOS_LOCUS6614</name>
</gene>
<dbReference type="EMBL" id="CAJVPM010013041">
    <property type="protein sequence ID" value="CAG8592068.1"/>
    <property type="molecule type" value="Genomic_DNA"/>
</dbReference>